<organism evidence="1 2">
    <name type="scientific">Nocardia tenerifensis</name>
    <dbReference type="NCBI Taxonomy" id="228006"/>
    <lineage>
        <taxon>Bacteria</taxon>
        <taxon>Bacillati</taxon>
        <taxon>Actinomycetota</taxon>
        <taxon>Actinomycetes</taxon>
        <taxon>Mycobacteriales</taxon>
        <taxon>Nocardiaceae</taxon>
        <taxon>Nocardia</taxon>
    </lineage>
</organism>
<name>A0A318JWV9_9NOCA</name>
<keyword evidence="2" id="KW-1185">Reference proteome</keyword>
<gene>
    <name evidence="1" type="ORF">DFR70_109301</name>
</gene>
<dbReference type="RefSeq" id="WP_040742085.1">
    <property type="nucleotide sequence ID" value="NZ_QJKF01000009.1"/>
</dbReference>
<dbReference type="Proteomes" id="UP000247569">
    <property type="component" value="Unassembled WGS sequence"/>
</dbReference>
<reference evidence="1 2" key="1">
    <citation type="submission" date="2018-05" db="EMBL/GenBank/DDBJ databases">
        <title>Genomic Encyclopedia of Type Strains, Phase IV (KMG-IV): sequencing the most valuable type-strain genomes for metagenomic binning, comparative biology and taxonomic classification.</title>
        <authorList>
            <person name="Goeker M."/>
        </authorList>
    </citation>
    <scope>NUCLEOTIDE SEQUENCE [LARGE SCALE GENOMIC DNA]</scope>
    <source>
        <strain evidence="1 2">DSM 44704</strain>
    </source>
</reference>
<protein>
    <submittedName>
        <fullName evidence="1">Uncharacterized protein</fullName>
    </submittedName>
</protein>
<sequence length="213" mass="23617">MVGTDSALRRLTREAGKLLLPYGFEGSEGMWSRVVPGGVASVGRTRTLRTWTDGQQVLRFGLCLSATPTAWWEFHNWRNARRGLPPVPLEQATGPGLLDERGLPADMTELWSLGVDPSQPGRHALQADIDAIRAELPRRVHAYARRALRLLEPDHYLDELLTVPDPRPAILEAIVVLLADRGPGPELDDALSRLPEQDTSDYLVYARSRTAVV</sequence>
<dbReference type="EMBL" id="QJKF01000009">
    <property type="protein sequence ID" value="PXX61109.1"/>
    <property type="molecule type" value="Genomic_DNA"/>
</dbReference>
<proteinExistence type="predicted"/>
<evidence type="ECO:0000313" key="1">
    <source>
        <dbReference type="EMBL" id="PXX61109.1"/>
    </source>
</evidence>
<accession>A0A318JWV9</accession>
<evidence type="ECO:0000313" key="2">
    <source>
        <dbReference type="Proteomes" id="UP000247569"/>
    </source>
</evidence>
<comment type="caution">
    <text evidence="1">The sequence shown here is derived from an EMBL/GenBank/DDBJ whole genome shotgun (WGS) entry which is preliminary data.</text>
</comment>
<dbReference type="AlphaFoldDB" id="A0A318JWV9"/>